<dbReference type="Pfam" id="PF17674">
    <property type="entry name" value="HHH_9"/>
    <property type="match status" value="1"/>
</dbReference>
<dbReference type="InterPro" id="IPR041692">
    <property type="entry name" value="HHH_9"/>
</dbReference>
<dbReference type="EMBL" id="CP122979">
    <property type="protein sequence ID" value="WGI36345.1"/>
    <property type="molecule type" value="Genomic_DNA"/>
</dbReference>
<keyword evidence="3" id="KW-1185">Reference proteome</keyword>
<dbReference type="InterPro" id="IPR003029">
    <property type="entry name" value="S1_domain"/>
</dbReference>
<dbReference type="Pfam" id="PF22706">
    <property type="entry name" value="Tex_central_region"/>
    <property type="match status" value="1"/>
</dbReference>
<dbReference type="Pfam" id="PF09371">
    <property type="entry name" value="Tex_N"/>
    <property type="match status" value="1"/>
</dbReference>
<dbReference type="InterPro" id="IPR023323">
    <property type="entry name" value="Tex-like_dom_sf"/>
</dbReference>
<protein>
    <submittedName>
        <fullName evidence="2">Tex-like N-terminal domain-containing protein</fullName>
    </submittedName>
</protein>
<dbReference type="Gene3D" id="1.10.150.310">
    <property type="entry name" value="Tex RuvX-like domain-like"/>
    <property type="match status" value="1"/>
</dbReference>
<dbReference type="Gene3D" id="1.10.10.650">
    <property type="entry name" value="RuvA domain 2-like"/>
    <property type="match status" value="1"/>
</dbReference>
<reference evidence="2" key="1">
    <citation type="submission" date="2023-04" db="EMBL/GenBank/DDBJ databases">
        <title>Completed genome of Mycoplasma lagogenitalium type strain 12MS.</title>
        <authorList>
            <person name="Spergser J."/>
        </authorList>
    </citation>
    <scope>NUCLEOTIDE SEQUENCE</scope>
    <source>
        <strain evidence="2">12MS</strain>
    </source>
</reference>
<feature type="domain" description="S1 motif" evidence="1">
    <location>
        <begin position="647"/>
        <end position="708"/>
    </location>
</feature>
<dbReference type="PANTHER" id="PTHR10724">
    <property type="entry name" value="30S RIBOSOMAL PROTEIN S1"/>
    <property type="match status" value="1"/>
</dbReference>
<dbReference type="InterPro" id="IPR055179">
    <property type="entry name" value="Tex-like_central_region"/>
</dbReference>
<evidence type="ECO:0000313" key="3">
    <source>
        <dbReference type="Proteomes" id="UP001179842"/>
    </source>
</evidence>
<dbReference type="Gene3D" id="3.30.420.140">
    <property type="entry name" value="YqgF/RNase H-like domain"/>
    <property type="match status" value="1"/>
</dbReference>
<evidence type="ECO:0000259" key="1">
    <source>
        <dbReference type="PROSITE" id="PS50126"/>
    </source>
</evidence>
<dbReference type="InterPro" id="IPR037027">
    <property type="entry name" value="YqgF/RNaseH-like_dom_sf"/>
</dbReference>
<dbReference type="SUPFAM" id="SSF50249">
    <property type="entry name" value="Nucleic acid-binding proteins"/>
    <property type="match status" value="1"/>
</dbReference>
<dbReference type="InterPro" id="IPR012340">
    <property type="entry name" value="NA-bd_OB-fold"/>
</dbReference>
<organism evidence="2 3">
    <name type="scientific">Mesomycoplasma lagogenitalium</name>
    <dbReference type="NCBI Taxonomy" id="171286"/>
    <lineage>
        <taxon>Bacteria</taxon>
        <taxon>Bacillati</taxon>
        <taxon>Mycoplasmatota</taxon>
        <taxon>Mycoplasmoidales</taxon>
        <taxon>Metamycoplasmataceae</taxon>
        <taxon>Mesomycoplasma</taxon>
    </lineage>
</organism>
<dbReference type="InterPro" id="IPR032639">
    <property type="entry name" value="Tex_YqgF"/>
</dbReference>
<dbReference type="InterPro" id="IPR006641">
    <property type="entry name" value="YqgF/RNaseH-like_dom"/>
</dbReference>
<proteinExistence type="predicted"/>
<dbReference type="Pfam" id="PF16921">
    <property type="entry name" value="Tex_YqgF"/>
    <property type="match status" value="1"/>
</dbReference>
<dbReference type="InterPro" id="IPR010994">
    <property type="entry name" value="RuvA_2-like"/>
</dbReference>
<dbReference type="PROSITE" id="PS50126">
    <property type="entry name" value="S1"/>
    <property type="match status" value="1"/>
</dbReference>
<dbReference type="RefSeq" id="WP_280101646.1">
    <property type="nucleotide sequence ID" value="NZ_CP122979.1"/>
</dbReference>
<dbReference type="InterPro" id="IPR050437">
    <property type="entry name" value="Ribos_protein_bS1-like"/>
</dbReference>
<dbReference type="InterPro" id="IPR012337">
    <property type="entry name" value="RNaseH-like_sf"/>
</dbReference>
<evidence type="ECO:0000313" key="2">
    <source>
        <dbReference type="EMBL" id="WGI36345.1"/>
    </source>
</evidence>
<dbReference type="Pfam" id="PF12836">
    <property type="entry name" value="HHH_3"/>
    <property type="match status" value="1"/>
</dbReference>
<dbReference type="SUPFAM" id="SSF53098">
    <property type="entry name" value="Ribonuclease H-like"/>
    <property type="match status" value="1"/>
</dbReference>
<accession>A0ABY8LUF4</accession>
<name>A0ABY8LUF4_9BACT</name>
<dbReference type="SUPFAM" id="SSF158832">
    <property type="entry name" value="Tex N-terminal region-like"/>
    <property type="match status" value="1"/>
</dbReference>
<dbReference type="Gene3D" id="1.10.3500.10">
    <property type="entry name" value="Tex N-terminal region-like"/>
    <property type="match status" value="1"/>
</dbReference>
<gene>
    <name evidence="2" type="ORF">QEG99_02600</name>
</gene>
<dbReference type="Gene3D" id="2.40.50.140">
    <property type="entry name" value="Nucleic acid-binding proteins"/>
    <property type="match status" value="1"/>
</dbReference>
<dbReference type="Proteomes" id="UP001179842">
    <property type="component" value="Chromosome"/>
</dbReference>
<dbReference type="PANTHER" id="PTHR10724:SF10">
    <property type="entry name" value="S1 RNA-BINDING DOMAIN-CONTAINING PROTEIN 1"/>
    <property type="match status" value="1"/>
</dbReference>
<dbReference type="SUPFAM" id="SSF47781">
    <property type="entry name" value="RuvA domain 2-like"/>
    <property type="match status" value="2"/>
</dbReference>
<dbReference type="InterPro" id="IPR023319">
    <property type="entry name" value="Tex-like_HTH_dom_sf"/>
</dbReference>
<dbReference type="InterPro" id="IPR018974">
    <property type="entry name" value="Tex-like_N"/>
</dbReference>
<sequence length="710" mass="82011">MNQEIVKQLEQELKISEIYINRVLELLKDENTIAFIARYRQDYTNGLDENQIKYISDRYEYVLKLEDRKQAIIKSLTEKEILTPELENSINQATKLVELENIYKPYSTGRKTRANIAIEKGLKPLADFLLKLKVKADFKKEVEKYINKEKNVNSYEEALDGAQDIIAEIVSNDTNSRNSWIDLIYNHGKIVTKLKNAEADTENKYQIYYDFSKPIKFLQGYQIMAIDRISSKKIISYSFEYKSEYLTDFLVNKYTKKVEWEGKIYIENGVKSGLKRLLIPSVENQVYSEILLKAHETSAQIFANNLTKLLLQKPIKNKIVLGWDPAYRTGCKLAVVDKNNKVLKIDVIYPTKPRDKNDLQLSETTLLNLIKEYKIDLIAIGNGTASWESTQFVAQLIKKHQLNVQFIITSESGASIYSASENAQKEFPDLSVEQRSAINIARRNIDPLAELIKIDPKSIGVGQYQHDISKKMLKEKLDFAVSSCVNKVGVEINTASAELLTHISGLNLTIAKNIVNYINKNKMIKNRKELLNIKSFNEKIYQQAAGFLRVNDSDEFLDKTSIHPEMYENAYKILKHLNINEFNLEKLNKINLNSENIEKISKELKIDFYETKLILENFQNPLRDYRDDLDDPILRNDIVNFEDLQIKMKFKGIVRNITEFGAFIEIGLKDDAFLHISKFTKELMINDIIDVEIESINKTNGKIAVDLVKQ</sequence>
<dbReference type="SMART" id="SM00732">
    <property type="entry name" value="YqgFc"/>
    <property type="match status" value="1"/>
</dbReference>
<dbReference type="SMART" id="SM00316">
    <property type="entry name" value="S1"/>
    <property type="match status" value="1"/>
</dbReference>
<dbReference type="Pfam" id="PF00575">
    <property type="entry name" value="S1"/>
    <property type="match status" value="1"/>
</dbReference>